<dbReference type="EMBL" id="JANHOG010000373">
    <property type="protein sequence ID" value="KAJ3555023.1"/>
    <property type="molecule type" value="Genomic_DNA"/>
</dbReference>
<name>A0ACC1T7G6_9APHY</name>
<gene>
    <name evidence="1" type="ORF">NM688_g2801</name>
</gene>
<dbReference type="Proteomes" id="UP001148662">
    <property type="component" value="Unassembled WGS sequence"/>
</dbReference>
<sequence length="533" mass="60575">MAVALSIQRSPTPRPAIDRLPLEILGQIFSHLIPTNEKPIKWWKNWSYLHRIAFVCRKWSRAAGITPLLWTHACPSWLPRQQLEYFLGKSEDLQLDVMLRYEMLSKDSWVVLEAHVPRFRELTISFPDRECFMIDIFEDTPELRGFLASARSLATLNIEGNITGDISPLFDGSISTSQFFVLSSPSRVQWPTRIFGALTSLHIELGATYTSHEFFSSILETLRANLSLHHVDVCCETSNRWRPPIGYPLISLPFLEKLALITPRLAAKGLLSCLALPRTTRLYLDINLRADDFPADEDFPQSALESILPEDPTLLESLATIDALVVLSTHKSEIRLQASAHGQPVLVLKVGYATIMTEHDYSGPRDLTWLQEWALTIDDTLPAFQITDVEIAGDDITEQQTWTTFLQRLPAMQTLNVHASAEAVLLAIREMQEDFDVFDDMSCPELSTLRVIFWGSEDCSHVSALLSDIVQTRVSQGRRLRSTSIRFPHLLMWGQDSDHRSASPRRSQLQYLNLEDTRIVPDFLIHRTTRTSG</sequence>
<accession>A0ACC1T7G6</accession>
<evidence type="ECO:0000313" key="2">
    <source>
        <dbReference type="Proteomes" id="UP001148662"/>
    </source>
</evidence>
<comment type="caution">
    <text evidence="1">The sequence shown here is derived from an EMBL/GenBank/DDBJ whole genome shotgun (WGS) entry which is preliminary data.</text>
</comment>
<proteinExistence type="predicted"/>
<protein>
    <submittedName>
        <fullName evidence="1">Uncharacterized protein</fullName>
    </submittedName>
</protein>
<evidence type="ECO:0000313" key="1">
    <source>
        <dbReference type="EMBL" id="KAJ3555023.1"/>
    </source>
</evidence>
<organism evidence="1 2">
    <name type="scientific">Phlebia brevispora</name>
    <dbReference type="NCBI Taxonomy" id="194682"/>
    <lineage>
        <taxon>Eukaryota</taxon>
        <taxon>Fungi</taxon>
        <taxon>Dikarya</taxon>
        <taxon>Basidiomycota</taxon>
        <taxon>Agaricomycotina</taxon>
        <taxon>Agaricomycetes</taxon>
        <taxon>Polyporales</taxon>
        <taxon>Meruliaceae</taxon>
        <taxon>Phlebia</taxon>
    </lineage>
</organism>
<keyword evidence="2" id="KW-1185">Reference proteome</keyword>
<reference evidence="1" key="1">
    <citation type="submission" date="2022-07" db="EMBL/GenBank/DDBJ databases">
        <title>Genome Sequence of Phlebia brevispora.</title>
        <authorList>
            <person name="Buettner E."/>
        </authorList>
    </citation>
    <scope>NUCLEOTIDE SEQUENCE</scope>
    <source>
        <strain evidence="1">MPL23</strain>
    </source>
</reference>